<evidence type="ECO:0000313" key="7">
    <source>
        <dbReference type="EMBL" id="PQP94996.1"/>
    </source>
</evidence>
<dbReference type="SUPFAM" id="SSF47473">
    <property type="entry name" value="EF-hand"/>
    <property type="match status" value="1"/>
</dbReference>
<feature type="domain" description="EF-hand" evidence="6">
    <location>
        <begin position="74"/>
        <end position="109"/>
    </location>
</feature>
<evidence type="ECO:0000256" key="5">
    <source>
        <dbReference type="SAM" id="SignalP"/>
    </source>
</evidence>
<protein>
    <submittedName>
        <fullName evidence="7">Putative pentatricopeptide repeat-containing protein</fullName>
    </submittedName>
</protein>
<evidence type="ECO:0000256" key="3">
    <source>
        <dbReference type="ARBA" id="ARBA00022837"/>
    </source>
</evidence>
<reference evidence="7 8" key="1">
    <citation type="submission" date="2018-02" db="EMBL/GenBank/DDBJ databases">
        <title>Draft genome of wild Prunus yedoensis var. nudiflora.</title>
        <authorList>
            <person name="Baek S."/>
            <person name="Kim J.-H."/>
            <person name="Choi K."/>
            <person name="Kim G.-B."/>
            <person name="Cho A."/>
            <person name="Jang H."/>
            <person name="Shin C.-H."/>
            <person name="Yu H.-J."/>
            <person name="Mun J.-H."/>
        </authorList>
    </citation>
    <scope>NUCLEOTIDE SEQUENCE [LARGE SCALE GENOMIC DNA]</scope>
    <source>
        <strain evidence="8">cv. Jeju island</strain>
        <tissue evidence="7">Leaf</tissue>
    </source>
</reference>
<organism evidence="7 8">
    <name type="scientific">Prunus yedoensis var. nudiflora</name>
    <dbReference type="NCBI Taxonomy" id="2094558"/>
    <lineage>
        <taxon>Eukaryota</taxon>
        <taxon>Viridiplantae</taxon>
        <taxon>Streptophyta</taxon>
        <taxon>Embryophyta</taxon>
        <taxon>Tracheophyta</taxon>
        <taxon>Spermatophyta</taxon>
        <taxon>Magnoliopsida</taxon>
        <taxon>eudicotyledons</taxon>
        <taxon>Gunneridae</taxon>
        <taxon>Pentapetalae</taxon>
        <taxon>rosids</taxon>
        <taxon>fabids</taxon>
        <taxon>Rosales</taxon>
        <taxon>Rosaceae</taxon>
        <taxon>Amygdaloideae</taxon>
        <taxon>Amygdaleae</taxon>
        <taxon>Prunus</taxon>
    </lineage>
</organism>
<evidence type="ECO:0000256" key="4">
    <source>
        <dbReference type="PROSITE-ProRule" id="PRU00708"/>
    </source>
</evidence>
<dbReference type="GO" id="GO:0003729">
    <property type="term" value="F:mRNA binding"/>
    <property type="evidence" value="ECO:0007669"/>
    <property type="project" value="UniProtKB-ARBA"/>
</dbReference>
<evidence type="ECO:0000256" key="2">
    <source>
        <dbReference type="ARBA" id="ARBA00022737"/>
    </source>
</evidence>
<feature type="domain" description="EF-hand" evidence="6">
    <location>
        <begin position="111"/>
        <end position="146"/>
    </location>
</feature>
<feature type="chain" id="PRO_5016293182" evidence="5">
    <location>
        <begin position="19"/>
        <end position="1075"/>
    </location>
</feature>
<dbReference type="FunFam" id="1.25.40.10:FF:000682">
    <property type="entry name" value="Pentatricopeptide repeat-containing protein At3g16610"/>
    <property type="match status" value="1"/>
</dbReference>
<sequence>MQYVFNLILGIAYLTMQAFRGASRKEKPRGRHHGLPAQRKQEIKEAFELFDTDGSGTIDAKELNVAMRALGFEMTEEQITQMIADVDKDGSGAIDFDEFVHMMTAKIGERDTKEELMKAFHLIDLDNNGKISAADIKNIAKDLGENFSDREIQEMIEEADRDRDGEVNAEEFIRMMKRTAYALSLFQQIQRPSLGLQNLIIRCLCYDGLYQDLLYVYLNSRALGCPSDDFTFPFVIKACAALGAVKIGKQVHGVVFRAGFEQNLFIQTALIDFYARTGCMEMARALIDRIPQPDLVPWNALIAGYSLNGFNWEAFDVFREIIFMDLKPNLSTLASIIPVCTRLGCIHTGKSLHCFAVKSGYLFNDFLVPALISMYAGDEDLCVARYLFDSVLEKNVVVWNAMISAYTQRQKAMSAFEMFRCMLRVGTQPNLITFVSIIPSCENSSSLAFGESLHAGVIKHGSENQLPILTALVSMYAKLGNINSSRYLFEQTPSKNLLMWNSMISGYVYNGLWDLSLDVFRKMQFSGFDSDAVSVVSILSSCSKLEADLLGRSAHAFSIRKGSDSNLNLSNALLAFYSGCHHLSYAVTLFHKMPIRNAITWNTLISSCVHRGEMEKAVPIYHQMQKEGFKLDLVTLISMLPSFSEKENLGQGMAIHGYAIKDGFSSDISMVNSLISMYCNCGDLDAGRLLFEVMPRRSLVSWNALMTGFRYHNLQKKVSVLLGEMMKGGERPNFVTLLNLLAACYTQLQGKSIHSVAVITGIVQETPLLTSLMFMYARFDNTNSCLLLFQMGNMGDISLWNAIISVHIRTKNSKIAVASFSGLLQMGFEPDNVTVLSLISACVQLSSLSLAHSVMAYIIRKGFDKDLLISNALIDLHAKCDNILVARKLFDGLVEKDEVSWNVMINGYGLQGDGEAAIDLFLQMKLSRTKPNGITYSSILSACSHSGLVEQGRMVYNSMAEHGISPKMEHYACMVDLLGRTGNLTEAYGIVKILPCKPSTSILESLLGACRIHGNVELGEKISEMLSELDPENSRSHVLLHNIYAAAGRWADAERVRSEMEDRQLRKVPGFSLIS</sequence>
<dbReference type="InterPro" id="IPR018247">
    <property type="entry name" value="EF_Hand_1_Ca_BS"/>
</dbReference>
<feature type="domain" description="EF-hand" evidence="6">
    <location>
        <begin position="147"/>
        <end position="182"/>
    </location>
</feature>
<dbReference type="Gene3D" id="1.10.238.10">
    <property type="entry name" value="EF-hand"/>
    <property type="match status" value="2"/>
</dbReference>
<dbReference type="Proteomes" id="UP000250321">
    <property type="component" value="Unassembled WGS sequence"/>
</dbReference>
<dbReference type="InterPro" id="IPR002885">
    <property type="entry name" value="PPR_rpt"/>
</dbReference>
<dbReference type="NCBIfam" id="TIGR00756">
    <property type="entry name" value="PPR"/>
    <property type="match status" value="4"/>
</dbReference>
<dbReference type="Pfam" id="PF13041">
    <property type="entry name" value="PPR_2"/>
    <property type="match status" value="3"/>
</dbReference>
<dbReference type="PROSITE" id="PS50222">
    <property type="entry name" value="EF_HAND_2"/>
    <property type="match status" value="4"/>
</dbReference>
<feature type="repeat" description="PPR" evidence="4">
    <location>
        <begin position="597"/>
        <end position="631"/>
    </location>
</feature>
<keyword evidence="3" id="KW-0106">Calcium</keyword>
<dbReference type="FunFam" id="1.10.238.10:FF:000268">
    <property type="entry name" value="Centrin 2"/>
    <property type="match status" value="1"/>
</dbReference>
<dbReference type="EMBL" id="PJQY01002288">
    <property type="protein sequence ID" value="PQP94996.1"/>
    <property type="molecule type" value="Genomic_DNA"/>
</dbReference>
<dbReference type="InterPro" id="IPR046848">
    <property type="entry name" value="E_motif"/>
</dbReference>
<dbReference type="GO" id="GO:0009451">
    <property type="term" value="P:RNA modification"/>
    <property type="evidence" value="ECO:0007669"/>
    <property type="project" value="InterPro"/>
</dbReference>
<keyword evidence="8" id="KW-1185">Reference proteome</keyword>
<feature type="repeat" description="PPR" evidence="4">
    <location>
        <begin position="667"/>
        <end position="701"/>
    </location>
</feature>
<feature type="repeat" description="PPR" evidence="4">
    <location>
        <begin position="395"/>
        <end position="429"/>
    </location>
</feature>
<dbReference type="InterPro" id="IPR011990">
    <property type="entry name" value="TPR-like_helical_dom_sf"/>
</dbReference>
<dbReference type="GO" id="GO:0005509">
    <property type="term" value="F:calcium ion binding"/>
    <property type="evidence" value="ECO:0007669"/>
    <property type="project" value="InterPro"/>
</dbReference>
<evidence type="ECO:0000256" key="1">
    <source>
        <dbReference type="ARBA" id="ARBA00022723"/>
    </source>
</evidence>
<dbReference type="AlphaFoldDB" id="A0A314XR93"/>
<dbReference type="InterPro" id="IPR011992">
    <property type="entry name" value="EF-hand-dom_pair"/>
</dbReference>
<comment type="caution">
    <text evidence="7">The sequence shown here is derived from an EMBL/GenBank/DDBJ whole genome shotgun (WGS) entry which is preliminary data.</text>
</comment>
<dbReference type="PROSITE" id="PS00018">
    <property type="entry name" value="EF_HAND_1"/>
    <property type="match status" value="4"/>
</dbReference>
<dbReference type="STRING" id="2094558.A0A314XR93"/>
<dbReference type="Pfam" id="PF20431">
    <property type="entry name" value="E_motif"/>
    <property type="match status" value="1"/>
</dbReference>
<feature type="repeat" description="PPR" evidence="4">
    <location>
        <begin position="496"/>
        <end position="530"/>
    </location>
</feature>
<feature type="domain" description="EF-hand" evidence="6">
    <location>
        <begin position="38"/>
        <end position="73"/>
    </location>
</feature>
<dbReference type="SMART" id="SM00054">
    <property type="entry name" value="EFh"/>
    <property type="match status" value="4"/>
</dbReference>
<dbReference type="PROSITE" id="PS51375">
    <property type="entry name" value="PPR"/>
    <property type="match status" value="7"/>
</dbReference>
<dbReference type="FunFam" id="1.10.238.10:FF:000256">
    <property type="entry name" value="probable calcium-binding protein CML20"/>
    <property type="match status" value="1"/>
</dbReference>
<dbReference type="InterPro" id="IPR046960">
    <property type="entry name" value="PPR_At4g14850-like_plant"/>
</dbReference>
<evidence type="ECO:0000313" key="8">
    <source>
        <dbReference type="Proteomes" id="UP000250321"/>
    </source>
</evidence>
<proteinExistence type="predicted"/>
<dbReference type="InterPro" id="IPR002048">
    <property type="entry name" value="EF_hand_dom"/>
</dbReference>
<accession>A0A314XR93</accession>
<dbReference type="PANTHER" id="PTHR47926:SF544">
    <property type="entry name" value="PENTACOTRIPEPTIDE-REPEAT REGION OF PRORP DOMAIN-CONTAINING PROTEIN"/>
    <property type="match status" value="1"/>
</dbReference>
<dbReference type="CDD" id="cd00051">
    <property type="entry name" value="EFh"/>
    <property type="match status" value="2"/>
</dbReference>
<evidence type="ECO:0000259" key="6">
    <source>
        <dbReference type="PROSITE" id="PS50222"/>
    </source>
</evidence>
<feature type="signal peptide" evidence="5">
    <location>
        <begin position="1"/>
        <end position="18"/>
    </location>
</feature>
<dbReference type="OrthoDB" id="1902039at2759"/>
<dbReference type="Gene3D" id="1.25.40.10">
    <property type="entry name" value="Tetratricopeptide repeat domain"/>
    <property type="match status" value="7"/>
</dbReference>
<feature type="repeat" description="PPR" evidence="4">
    <location>
        <begin position="897"/>
        <end position="931"/>
    </location>
</feature>
<dbReference type="Pfam" id="PF13499">
    <property type="entry name" value="EF-hand_7"/>
    <property type="match status" value="2"/>
</dbReference>
<dbReference type="FunFam" id="1.25.40.10:FF:000090">
    <property type="entry name" value="Pentatricopeptide repeat-containing protein, chloroplastic"/>
    <property type="match status" value="1"/>
</dbReference>
<keyword evidence="1" id="KW-0479">Metal-binding</keyword>
<name>A0A314XR93_PRUYE</name>
<dbReference type="FunFam" id="1.25.40.10:FF:000073">
    <property type="entry name" value="Pentatricopeptide repeat-containing protein chloroplastic"/>
    <property type="match status" value="1"/>
</dbReference>
<keyword evidence="5" id="KW-0732">Signal</keyword>
<feature type="repeat" description="PPR" evidence="4">
    <location>
        <begin position="294"/>
        <end position="328"/>
    </location>
</feature>
<dbReference type="PANTHER" id="PTHR47926">
    <property type="entry name" value="PENTATRICOPEPTIDE REPEAT-CONTAINING PROTEIN"/>
    <property type="match status" value="1"/>
</dbReference>
<gene>
    <name evidence="7" type="ORF">Pyn_01149</name>
</gene>
<feature type="repeat" description="PPR" evidence="4">
    <location>
        <begin position="932"/>
        <end position="966"/>
    </location>
</feature>
<dbReference type="Pfam" id="PF01535">
    <property type="entry name" value="PPR"/>
    <property type="match status" value="4"/>
</dbReference>
<keyword evidence="2" id="KW-0677">Repeat</keyword>